<dbReference type="AlphaFoldDB" id="A0A8C4QK68"/>
<reference evidence="6" key="2">
    <citation type="submission" date="2025-09" db="UniProtKB">
        <authorList>
            <consortium name="Ensembl"/>
        </authorList>
    </citation>
    <scope>IDENTIFICATION</scope>
</reference>
<evidence type="ECO:0000313" key="7">
    <source>
        <dbReference type="Proteomes" id="UP000694388"/>
    </source>
</evidence>
<accession>A0A8C4QK68</accession>
<feature type="region of interest" description="Disordered" evidence="4">
    <location>
        <begin position="494"/>
        <end position="536"/>
    </location>
</feature>
<dbReference type="InterPro" id="IPR055093">
    <property type="entry name" value="EPS8_2nd"/>
</dbReference>
<dbReference type="PANTHER" id="PTHR12287:SF23">
    <property type="entry name" value="AROUSER, ISOFORM A-RELATED"/>
    <property type="match status" value="1"/>
</dbReference>
<feature type="region of interest" description="Disordered" evidence="4">
    <location>
        <begin position="351"/>
        <end position="376"/>
    </location>
</feature>
<evidence type="ECO:0000256" key="2">
    <source>
        <dbReference type="ARBA" id="ARBA00022443"/>
    </source>
</evidence>
<dbReference type="InterPro" id="IPR001452">
    <property type="entry name" value="SH3_domain"/>
</dbReference>
<reference evidence="6" key="1">
    <citation type="submission" date="2025-08" db="UniProtKB">
        <authorList>
            <consortium name="Ensembl"/>
        </authorList>
    </citation>
    <scope>IDENTIFICATION</scope>
</reference>
<dbReference type="Proteomes" id="UP000694388">
    <property type="component" value="Unplaced"/>
</dbReference>
<dbReference type="GO" id="GO:0005886">
    <property type="term" value="C:plasma membrane"/>
    <property type="evidence" value="ECO:0007669"/>
    <property type="project" value="TreeGrafter"/>
</dbReference>
<dbReference type="Pfam" id="PF22975">
    <property type="entry name" value="EPS8_2nd"/>
    <property type="match status" value="1"/>
</dbReference>
<dbReference type="Pfam" id="PF18016">
    <property type="entry name" value="SAM_3"/>
    <property type="match status" value="1"/>
</dbReference>
<dbReference type="InterPro" id="IPR013761">
    <property type="entry name" value="SAM/pointed_sf"/>
</dbReference>
<feature type="compositionally biased region" description="Low complexity" evidence="4">
    <location>
        <begin position="264"/>
        <end position="280"/>
    </location>
</feature>
<comment type="similarity">
    <text evidence="1">Belongs to the EPS8 family.</text>
</comment>
<dbReference type="GO" id="GO:0035023">
    <property type="term" value="P:regulation of Rho protein signal transduction"/>
    <property type="evidence" value="ECO:0007669"/>
    <property type="project" value="TreeGrafter"/>
</dbReference>
<dbReference type="InterPro" id="IPR039801">
    <property type="entry name" value="EPS8-like"/>
</dbReference>
<proteinExistence type="inferred from homology"/>
<dbReference type="Gene3D" id="1.10.150.50">
    <property type="entry name" value="Transcription Factor, Ets-1"/>
    <property type="match status" value="1"/>
</dbReference>
<dbReference type="InterPro" id="IPR036028">
    <property type="entry name" value="SH3-like_dom_sf"/>
</dbReference>
<dbReference type="Gene3D" id="2.30.30.40">
    <property type="entry name" value="SH3 Domains"/>
    <property type="match status" value="1"/>
</dbReference>
<dbReference type="SUPFAM" id="SSF50044">
    <property type="entry name" value="SH3-domain"/>
    <property type="match status" value="1"/>
</dbReference>
<keyword evidence="7" id="KW-1185">Reference proteome</keyword>
<evidence type="ECO:0000256" key="4">
    <source>
        <dbReference type="SAM" id="MobiDB-lite"/>
    </source>
</evidence>
<dbReference type="SUPFAM" id="SSF50729">
    <property type="entry name" value="PH domain-like"/>
    <property type="match status" value="1"/>
</dbReference>
<dbReference type="OMA" id="RNTMALY"/>
<dbReference type="Gene3D" id="2.30.29.30">
    <property type="entry name" value="Pleckstrin-homology domain (PH domain)/Phosphotyrosine-binding domain (PTB)"/>
    <property type="match status" value="1"/>
</dbReference>
<dbReference type="InterPro" id="IPR041418">
    <property type="entry name" value="SAM_3"/>
</dbReference>
<dbReference type="Pfam" id="PF07653">
    <property type="entry name" value="SH3_2"/>
    <property type="match status" value="1"/>
</dbReference>
<organism evidence="6 7">
    <name type="scientific">Eptatretus burgeri</name>
    <name type="common">Inshore hagfish</name>
    <dbReference type="NCBI Taxonomy" id="7764"/>
    <lineage>
        <taxon>Eukaryota</taxon>
        <taxon>Metazoa</taxon>
        <taxon>Chordata</taxon>
        <taxon>Craniata</taxon>
        <taxon>Vertebrata</taxon>
        <taxon>Cyclostomata</taxon>
        <taxon>Myxini</taxon>
        <taxon>Myxiniformes</taxon>
        <taxon>Myxinidae</taxon>
        <taxon>Eptatretinae</taxon>
        <taxon>Eptatretus</taxon>
    </lineage>
</organism>
<protein>
    <recommendedName>
        <fullName evidence="5">SH3 domain-containing protein</fullName>
    </recommendedName>
</protein>
<name>A0A8C4QK68_EPTBU</name>
<evidence type="ECO:0000256" key="3">
    <source>
        <dbReference type="PROSITE-ProRule" id="PRU00192"/>
    </source>
</evidence>
<dbReference type="Pfam" id="PF08416">
    <property type="entry name" value="PTB"/>
    <property type="match status" value="1"/>
</dbReference>
<feature type="region of interest" description="Disordered" evidence="4">
    <location>
        <begin position="241"/>
        <end position="280"/>
    </location>
</feature>
<evidence type="ECO:0000259" key="5">
    <source>
        <dbReference type="PROSITE" id="PS50002"/>
    </source>
</evidence>
<feature type="domain" description="SH3" evidence="5">
    <location>
        <begin position="531"/>
        <end position="590"/>
    </location>
</feature>
<feature type="region of interest" description="Disordered" evidence="4">
    <location>
        <begin position="592"/>
        <end position="690"/>
    </location>
</feature>
<dbReference type="Ensembl" id="ENSEBUT00000017272.1">
    <property type="protein sequence ID" value="ENSEBUP00000016696.1"/>
    <property type="gene ID" value="ENSEBUG00000010474.1"/>
</dbReference>
<dbReference type="PROSITE" id="PS50002">
    <property type="entry name" value="SH3"/>
    <property type="match status" value="1"/>
</dbReference>
<evidence type="ECO:0000313" key="6">
    <source>
        <dbReference type="Ensembl" id="ENSEBUP00000016696.1"/>
    </source>
</evidence>
<dbReference type="SUPFAM" id="SSF47769">
    <property type="entry name" value="SAM/Pointed domain"/>
    <property type="match status" value="1"/>
</dbReference>
<keyword evidence="2 3" id="KW-0728">SH3 domain</keyword>
<feature type="compositionally biased region" description="Basic and acidic residues" evidence="4">
    <location>
        <begin position="250"/>
        <end position="263"/>
    </location>
</feature>
<dbReference type="GO" id="GO:0007266">
    <property type="term" value="P:Rho protein signal transduction"/>
    <property type="evidence" value="ECO:0007669"/>
    <property type="project" value="TreeGrafter"/>
</dbReference>
<dbReference type="InterPro" id="IPR011993">
    <property type="entry name" value="PH-like_dom_sf"/>
</dbReference>
<sequence>MWRRGGCCCARTLLLSPLRWVCFTTRKDLLPGQGGGTPGRLPRFTNFGAGIITSTMSFVNPFSNSPNNRSSSLGETNLLNNVSRQDDPELFESQKPNSKSLYLQRKQYSKKQGSLDNSSSFHVEHLVTFPFGVPGGPSSTEEGFQKMHRMAVERHLWSQSVTLFLAPDSVQLLDSDTMEELETFPYLTLKEVSVQNGSVQDDSVLALVCHDHLEPNPELFLFHCGPVGAETVRKSIENAITGFKNGNTSGREKFRPKPFKPEQDSSLPSSTSSTDSHTPVTITQMDVQKKVALWNIFASEQADRETFFTEEDEPTEMRARSVEQNTDILNHIFDDIEDFVANLQKSAQAYKELSKQNKGKRRKSQGDGLLTRRAKPPPKQEFVDILQKFKFAFNLLGRLRGQITDPGSEDLVQNLFTPLKMIVCSCTIEVARSVLNPLLTPLAVALLRSSLKPEEQSLWEELQDPWYKTRSEWPKDLFLPQYTPHFQDGWEVPMPPSVTPGGLIGNGDHRSLDEEDDNSRSGSSRRGSEVPERKHAKASYNFVARNTNELSVIKEQVLEVLDDSKQWWRVQSQSGEIGHVPNNILIPLYNTSRAKEIPPPPPPPQSPPPPFIPPFYQPQNPLPGPLLTAIQQPKPFPRRQSQLPPGPQIRPALHQPQHDSTNFLMDPLRGPEDMAPPHNGPRAAMPPPASLEHFHKPLPSAPQISVESKMDILQDELARRLTVGRKPVRIRPPSQTPMTLTLSYNSDQQDVCSWLASKGFSKITQDRLGMLNGEQLFALTKDELRLFSGTEGPRVYSQLEIQRALLREHEGELMNLMEQQRQRLNI</sequence>
<evidence type="ECO:0000256" key="1">
    <source>
        <dbReference type="ARBA" id="ARBA00006197"/>
    </source>
</evidence>
<dbReference type="GO" id="GO:0003779">
    <property type="term" value="F:actin binding"/>
    <property type="evidence" value="ECO:0007669"/>
    <property type="project" value="TreeGrafter"/>
</dbReference>
<dbReference type="SMART" id="SM00326">
    <property type="entry name" value="SH3"/>
    <property type="match status" value="1"/>
</dbReference>
<dbReference type="InterPro" id="IPR013625">
    <property type="entry name" value="PTB"/>
</dbReference>
<dbReference type="PANTHER" id="PTHR12287">
    <property type="entry name" value="EPIDERMAL GROWTH FACTOR RECEPTOR KINASE SUBSTRATE EPS8-RELATED PROTEIN"/>
    <property type="match status" value="1"/>
</dbReference>
<feature type="compositionally biased region" description="Pro residues" evidence="4">
    <location>
        <begin position="597"/>
        <end position="624"/>
    </location>
</feature>
<dbReference type="GeneTree" id="ENSGT00940000156403"/>